<gene>
    <name evidence="10" type="primary">atpG</name>
    <name evidence="11" type="ORF">EI74_0134</name>
</gene>
<dbReference type="GO" id="GO:0005886">
    <property type="term" value="C:plasma membrane"/>
    <property type="evidence" value="ECO:0007669"/>
    <property type="project" value="UniProtKB-SubCell"/>
</dbReference>
<dbReference type="InterPro" id="IPR035968">
    <property type="entry name" value="ATP_synth_F1_ATPase_gsu"/>
</dbReference>
<dbReference type="HAMAP" id="MF_00815">
    <property type="entry name" value="ATP_synth_gamma_bact"/>
    <property type="match status" value="1"/>
</dbReference>
<dbReference type="OrthoDB" id="9812769at2"/>
<dbReference type="GO" id="GO:0005524">
    <property type="term" value="F:ATP binding"/>
    <property type="evidence" value="ECO:0007669"/>
    <property type="project" value="UniProtKB-UniRule"/>
</dbReference>
<proteinExistence type="inferred from homology"/>
<protein>
    <recommendedName>
        <fullName evidence="10">ATP synthase gamma chain</fullName>
    </recommendedName>
    <alternativeName>
        <fullName evidence="10">ATP synthase F1 sector gamma subunit</fullName>
    </alternativeName>
    <alternativeName>
        <fullName evidence="10">F-ATPase gamma subunit</fullName>
    </alternativeName>
</protein>
<sequence>MASLQKINQRISLVDNIKKITKAMELVATSKLRKLQNHSDKVNEYSSTVDEMFQKVSSQLSKEDLNLIYPQNPKDAILYVVITSDLGLAGSYNSDIYKLVKSLLKPDDKVIILGSKGINHFSYLNEKILAHYANWPDFVRYENIEPTIEIIFEHYYKGEFKQVNVIYTKFVNVVTTEKVNLQLLPILVNDFKNTAERVQMKADIEFEPNPETIFKSAMPLYIGSRLYGLIAESKVSEMANRRVAMENSTRNAGELIGNLKIEFNRRRQAAITQEIAEIVGGSVES</sequence>
<keyword evidence="6 10" id="KW-0406">Ion transport</keyword>
<comment type="subunit">
    <text evidence="10">F-type ATPases have 2 components, CF(1) - the catalytic core - and CF(0) - the membrane proton channel. CF(1) has five subunits: alpha(3), beta(3), gamma(1), delta(1), epsilon(1). CF(0) has three main subunits: a, b and c.</text>
</comment>
<evidence type="ECO:0000256" key="5">
    <source>
        <dbReference type="ARBA" id="ARBA00022781"/>
    </source>
</evidence>
<dbReference type="Proteomes" id="UP000295518">
    <property type="component" value="Unassembled WGS sequence"/>
</dbReference>
<reference evidence="11 12" key="1">
    <citation type="submission" date="2019-03" db="EMBL/GenBank/DDBJ databases">
        <title>Genomic Encyclopedia of Archaeal and Bacterial Type Strains, Phase II (KMG-II): from individual species to whole genera.</title>
        <authorList>
            <person name="Goeker M."/>
        </authorList>
    </citation>
    <scope>NUCLEOTIDE SEQUENCE [LARGE SCALE GENOMIC DNA]</scope>
    <source>
        <strain evidence="11 12">ATCC 700618</strain>
    </source>
</reference>
<keyword evidence="10" id="KW-1003">Cell membrane</keyword>
<dbReference type="CDD" id="cd12151">
    <property type="entry name" value="F1-ATPase_gamma"/>
    <property type="match status" value="1"/>
</dbReference>
<evidence type="ECO:0000256" key="9">
    <source>
        <dbReference type="ARBA" id="ARBA00023310"/>
    </source>
</evidence>
<keyword evidence="7 10" id="KW-0472">Membrane</keyword>
<evidence type="ECO:0000256" key="6">
    <source>
        <dbReference type="ARBA" id="ARBA00023065"/>
    </source>
</evidence>
<comment type="caution">
    <text evidence="11">The sequence shown here is derived from an EMBL/GenBank/DDBJ whole genome shotgun (WGS) entry which is preliminary data.</text>
</comment>
<keyword evidence="12" id="KW-1185">Reference proteome</keyword>
<dbReference type="InterPro" id="IPR000131">
    <property type="entry name" value="ATP_synth_F1_gsu"/>
</dbReference>
<keyword evidence="4 10" id="KW-0813">Transport</keyword>
<evidence type="ECO:0000256" key="3">
    <source>
        <dbReference type="ARBA" id="ARBA00007681"/>
    </source>
</evidence>
<comment type="subcellular location">
    <subcellularLocation>
        <location evidence="10">Cell membrane</location>
        <topology evidence="10">Peripheral membrane protein</topology>
    </subcellularLocation>
    <subcellularLocation>
        <location evidence="2">Membrane</location>
        <topology evidence="2">Peripheral membrane protein</topology>
    </subcellularLocation>
</comment>
<evidence type="ECO:0000256" key="7">
    <source>
        <dbReference type="ARBA" id="ARBA00023136"/>
    </source>
</evidence>
<dbReference type="GO" id="GO:0046933">
    <property type="term" value="F:proton-transporting ATP synthase activity, rotational mechanism"/>
    <property type="evidence" value="ECO:0007669"/>
    <property type="project" value="UniProtKB-UniRule"/>
</dbReference>
<dbReference type="RefSeq" id="WP_094254373.1">
    <property type="nucleotide sequence ID" value="NZ_NNCE01000001.1"/>
</dbReference>
<dbReference type="EMBL" id="SNWN01000009">
    <property type="protein sequence ID" value="TDO21114.1"/>
    <property type="molecule type" value="Genomic_DNA"/>
</dbReference>
<dbReference type="PANTHER" id="PTHR11693:SF22">
    <property type="entry name" value="ATP SYNTHASE SUBUNIT GAMMA, MITOCHONDRIAL"/>
    <property type="match status" value="1"/>
</dbReference>
<evidence type="ECO:0000256" key="2">
    <source>
        <dbReference type="ARBA" id="ARBA00004170"/>
    </source>
</evidence>
<keyword evidence="9 10" id="KW-0066">ATP synthesis</keyword>
<organism evidence="11 12">
    <name type="scientific">Mycoplasma testudineum</name>
    <dbReference type="NCBI Taxonomy" id="244584"/>
    <lineage>
        <taxon>Bacteria</taxon>
        <taxon>Bacillati</taxon>
        <taxon>Mycoplasmatota</taxon>
        <taxon>Mollicutes</taxon>
        <taxon>Mycoplasmataceae</taxon>
        <taxon>Mycoplasma</taxon>
    </lineage>
</organism>
<name>A0A4R6IGC5_9MOLU</name>
<accession>A0A4R6IGC5</accession>
<dbReference type="GO" id="GO:0042777">
    <property type="term" value="P:proton motive force-driven plasma membrane ATP synthesis"/>
    <property type="evidence" value="ECO:0007669"/>
    <property type="project" value="UniProtKB-UniRule"/>
</dbReference>
<dbReference type="GO" id="GO:0045259">
    <property type="term" value="C:proton-transporting ATP synthase complex"/>
    <property type="evidence" value="ECO:0007669"/>
    <property type="project" value="UniProtKB-KW"/>
</dbReference>
<comment type="function">
    <text evidence="1 10">Produces ATP from ADP in the presence of a proton gradient across the membrane. The gamma chain is believed to be important in regulating ATPase activity and the flow of protons through the CF(0) complex.</text>
</comment>
<dbReference type="SUPFAM" id="SSF52943">
    <property type="entry name" value="ATP synthase (F1-ATPase), gamma subunit"/>
    <property type="match status" value="1"/>
</dbReference>
<evidence type="ECO:0000256" key="8">
    <source>
        <dbReference type="ARBA" id="ARBA00023196"/>
    </source>
</evidence>
<evidence type="ECO:0000313" key="11">
    <source>
        <dbReference type="EMBL" id="TDO21114.1"/>
    </source>
</evidence>
<evidence type="ECO:0000256" key="10">
    <source>
        <dbReference type="HAMAP-Rule" id="MF_00815"/>
    </source>
</evidence>
<dbReference type="AlphaFoldDB" id="A0A4R6IGC5"/>
<dbReference type="Gene3D" id="3.40.1380.10">
    <property type="match status" value="1"/>
</dbReference>
<dbReference type="NCBIfam" id="TIGR01146">
    <property type="entry name" value="ATPsyn_F1gamma"/>
    <property type="match status" value="1"/>
</dbReference>
<evidence type="ECO:0000256" key="1">
    <source>
        <dbReference type="ARBA" id="ARBA00003456"/>
    </source>
</evidence>
<evidence type="ECO:0000313" key="12">
    <source>
        <dbReference type="Proteomes" id="UP000295518"/>
    </source>
</evidence>
<evidence type="ECO:0000256" key="4">
    <source>
        <dbReference type="ARBA" id="ARBA00022448"/>
    </source>
</evidence>
<comment type="similarity">
    <text evidence="3 10">Belongs to the ATPase gamma chain family.</text>
</comment>
<dbReference type="Gene3D" id="1.10.287.80">
    <property type="entry name" value="ATP synthase, gamma subunit, helix hairpin domain"/>
    <property type="match status" value="1"/>
</dbReference>
<keyword evidence="8 10" id="KW-0139">CF(1)</keyword>
<keyword evidence="5 10" id="KW-0375">Hydrogen ion transport</keyword>
<dbReference type="PANTHER" id="PTHR11693">
    <property type="entry name" value="ATP SYNTHASE GAMMA CHAIN"/>
    <property type="match status" value="1"/>
</dbReference>
<dbReference type="Pfam" id="PF00231">
    <property type="entry name" value="ATP-synt"/>
    <property type="match status" value="1"/>
</dbReference>
<dbReference type="PRINTS" id="PR00126">
    <property type="entry name" value="ATPASEGAMMA"/>
</dbReference>